<feature type="region of interest" description="Disordered" evidence="1">
    <location>
        <begin position="1"/>
        <end position="103"/>
    </location>
</feature>
<dbReference type="Proteomes" id="UP000218209">
    <property type="component" value="Unassembled WGS sequence"/>
</dbReference>
<feature type="compositionally biased region" description="Polar residues" evidence="1">
    <location>
        <begin position="52"/>
        <end position="74"/>
    </location>
</feature>
<accession>A0A1X6NZI3</accession>
<evidence type="ECO:0000313" key="2">
    <source>
        <dbReference type="EMBL" id="OSX73813.1"/>
    </source>
</evidence>
<dbReference type="EMBL" id="KV918978">
    <property type="protein sequence ID" value="OSX73813.1"/>
    <property type="molecule type" value="Genomic_DNA"/>
</dbReference>
<feature type="compositionally biased region" description="Polar residues" evidence="1">
    <location>
        <begin position="15"/>
        <end position="24"/>
    </location>
</feature>
<dbReference type="AlphaFoldDB" id="A0A1X6NZI3"/>
<protein>
    <submittedName>
        <fullName evidence="2">Uncharacterized protein</fullName>
    </submittedName>
</protein>
<feature type="region of interest" description="Disordered" evidence="1">
    <location>
        <begin position="115"/>
        <end position="136"/>
    </location>
</feature>
<feature type="region of interest" description="Disordered" evidence="1">
    <location>
        <begin position="453"/>
        <end position="479"/>
    </location>
</feature>
<feature type="compositionally biased region" description="Acidic residues" evidence="1">
    <location>
        <begin position="456"/>
        <end position="465"/>
    </location>
</feature>
<feature type="region of interest" description="Disordered" evidence="1">
    <location>
        <begin position="180"/>
        <end position="252"/>
    </location>
</feature>
<reference evidence="2 3" key="1">
    <citation type="submission" date="2017-03" db="EMBL/GenBank/DDBJ databases">
        <title>WGS assembly of Porphyra umbilicalis.</title>
        <authorList>
            <person name="Brawley S.H."/>
            <person name="Blouin N.A."/>
            <person name="Ficko-Blean E."/>
            <person name="Wheeler G.L."/>
            <person name="Lohr M."/>
            <person name="Goodson H.V."/>
            <person name="Jenkins J.W."/>
            <person name="Blaby-Haas C.E."/>
            <person name="Helliwell K.E."/>
            <person name="Chan C."/>
            <person name="Marriage T."/>
            <person name="Bhattacharya D."/>
            <person name="Klein A.S."/>
            <person name="Badis Y."/>
            <person name="Brodie J."/>
            <person name="Cao Y."/>
            <person name="Collen J."/>
            <person name="Dittami S.M."/>
            <person name="Gachon C.M."/>
            <person name="Green B.R."/>
            <person name="Karpowicz S."/>
            <person name="Kim J.W."/>
            <person name="Kudahl U."/>
            <person name="Lin S."/>
            <person name="Michel G."/>
            <person name="Mittag M."/>
            <person name="Olson B.J."/>
            <person name="Pangilinan J."/>
            <person name="Peng Y."/>
            <person name="Qiu H."/>
            <person name="Shu S."/>
            <person name="Singer J.T."/>
            <person name="Smith A.G."/>
            <person name="Sprecher B.N."/>
            <person name="Wagner V."/>
            <person name="Wang W."/>
            <person name="Wang Z.-Y."/>
            <person name="Yan J."/>
            <person name="Yarish C."/>
            <person name="Zoeuner-Riek S."/>
            <person name="Zhuang Y."/>
            <person name="Zou Y."/>
            <person name="Lindquist E.A."/>
            <person name="Grimwood J."/>
            <person name="Barry K."/>
            <person name="Rokhsar D.S."/>
            <person name="Schmutz J."/>
            <person name="Stiller J.W."/>
            <person name="Grossman A.R."/>
            <person name="Prochnik S.E."/>
        </authorList>
    </citation>
    <scope>NUCLEOTIDE SEQUENCE [LARGE SCALE GENOMIC DNA]</scope>
    <source>
        <strain evidence="2">4086291</strain>
    </source>
</reference>
<gene>
    <name evidence="2" type="ORF">BU14_0326s0007</name>
</gene>
<feature type="compositionally biased region" description="Acidic residues" evidence="1">
    <location>
        <begin position="122"/>
        <end position="131"/>
    </location>
</feature>
<evidence type="ECO:0000313" key="3">
    <source>
        <dbReference type="Proteomes" id="UP000218209"/>
    </source>
</evidence>
<keyword evidence="3" id="KW-1185">Reference proteome</keyword>
<feature type="region of interest" description="Disordered" evidence="1">
    <location>
        <begin position="337"/>
        <end position="364"/>
    </location>
</feature>
<evidence type="ECO:0000256" key="1">
    <source>
        <dbReference type="SAM" id="MobiDB-lite"/>
    </source>
</evidence>
<sequence length="568" mass="58398">MASSGDAATDGSLAQRISASTSKRLTTPLSPLPGPSKVHDGIMSPPDAPFLTTMSSAVSPPLSPQVSASPSSLGPDNVHQTDDAADDFAQPRMTRISSSSHRTLTLNRQLMGYSNGDHAADLDESEDDGEHELDPGRRQLRFLRASSLLEDVLGRRSPTAATVPTTPVAADLVAHGGVSEATKTEEATGPAKGPPVAAPVPAEVASQGPKNLSGTSDEACDDQQVSGRASYAGDPVQRPSRGDLTRRSSRLGPRAHKVLSLLHLTGRKAHASDVEPEAADVRFPSTALVPASAATTSKPAVAASPVPLDEVGHSLLRKASGGRTSVLLTTAASALRRVHSRRQRDGGDGPADESVAKPRVAPPVDVLDGLGRIGSLCHSPRRSTLVGSSGALTLDGDSVGDLSAASWASAGETQLRFNEDAVLRPGAARRANSHRPSRFELLSANASPRYSYSWSDAEDQEEAPDDSPHVRRRASASAVGASASAPSLTSVARDLGSSTSATSVAVRNAAALELSAPLMVGGASQSVACAPLLGTSRCSVEGGNKAASVVGTGGSVSLRLKMWEARSE</sequence>
<organism evidence="2 3">
    <name type="scientific">Porphyra umbilicalis</name>
    <name type="common">Purple laver</name>
    <name type="synonym">Red alga</name>
    <dbReference type="NCBI Taxonomy" id="2786"/>
    <lineage>
        <taxon>Eukaryota</taxon>
        <taxon>Rhodophyta</taxon>
        <taxon>Bangiophyceae</taxon>
        <taxon>Bangiales</taxon>
        <taxon>Bangiaceae</taxon>
        <taxon>Porphyra</taxon>
    </lineage>
</organism>
<name>A0A1X6NZI3_PORUM</name>
<proteinExistence type="predicted"/>